<comment type="caution">
    <text evidence="1">The sequence shown here is derived from an EMBL/GenBank/DDBJ whole genome shotgun (WGS) entry which is preliminary data.</text>
</comment>
<gene>
    <name evidence="1" type="ORF">G5B17_02445</name>
</gene>
<name>A0ABX2H2Q1_9FIRM</name>
<reference evidence="1 2" key="1">
    <citation type="journal article" date="2020" name="Cell Host Microbe">
        <title>Functional and Genomic Variation between Human-Derived Isolates of Lachnospiraceae Reveals Inter- and Intra-Species Diversity.</title>
        <authorList>
            <person name="Sorbara M.T."/>
            <person name="Littmann E.R."/>
            <person name="Fontana E."/>
            <person name="Moody T.U."/>
            <person name="Kohout C.E."/>
            <person name="Gjonbalaj M."/>
            <person name="Eaton V."/>
            <person name="Seok R."/>
            <person name="Leiner I.M."/>
            <person name="Pamer E.G."/>
        </authorList>
    </citation>
    <scope>NUCLEOTIDE SEQUENCE [LARGE SCALE GENOMIC DNA]</scope>
    <source>
        <strain evidence="1 2">MSK.17.74</strain>
    </source>
</reference>
<dbReference type="RefSeq" id="WP_173769303.1">
    <property type="nucleotide sequence ID" value="NZ_JAAITS010000004.1"/>
</dbReference>
<accession>A0ABX2H2Q1</accession>
<organism evidence="1 2">
    <name type="scientific">Blautia faecis</name>
    <dbReference type="NCBI Taxonomy" id="871665"/>
    <lineage>
        <taxon>Bacteria</taxon>
        <taxon>Bacillati</taxon>
        <taxon>Bacillota</taxon>
        <taxon>Clostridia</taxon>
        <taxon>Lachnospirales</taxon>
        <taxon>Lachnospiraceae</taxon>
        <taxon>Blautia</taxon>
    </lineage>
</organism>
<proteinExistence type="predicted"/>
<protein>
    <submittedName>
        <fullName evidence="1">Uncharacterized protein</fullName>
    </submittedName>
</protein>
<dbReference type="EMBL" id="JAAITS010000004">
    <property type="protein sequence ID" value="NSG84319.1"/>
    <property type="molecule type" value="Genomic_DNA"/>
</dbReference>
<evidence type="ECO:0000313" key="2">
    <source>
        <dbReference type="Proteomes" id="UP001644719"/>
    </source>
</evidence>
<keyword evidence="2" id="KW-1185">Reference proteome</keyword>
<evidence type="ECO:0000313" key="1">
    <source>
        <dbReference type="EMBL" id="NSG84319.1"/>
    </source>
</evidence>
<sequence length="119" mass="13873">MRNKNSKVAATKLYLCKCDGVCITYSKIQYAYAMKLEKDQSIISIRVNVDLDGYKDDKYPERTYTSDFVCVKDTGDLMIRECIERKLLQKPMTIRLLDGSREYWKTHGVSDWGIVIDEE</sequence>
<dbReference type="Proteomes" id="UP001644719">
    <property type="component" value="Unassembled WGS sequence"/>
</dbReference>